<dbReference type="GO" id="GO:0004601">
    <property type="term" value="F:peroxidase activity"/>
    <property type="evidence" value="ECO:0007669"/>
    <property type="project" value="UniProtKB-KW"/>
</dbReference>
<dbReference type="GO" id="GO:0022412">
    <property type="term" value="P:cellular process involved in reproduction in multicellular organism"/>
    <property type="evidence" value="ECO:0007669"/>
    <property type="project" value="UniProtKB-ARBA"/>
</dbReference>
<proteinExistence type="predicted"/>
<dbReference type="PANTHER" id="PTHR11475:SF141">
    <property type="entry name" value="CARDINAL"/>
    <property type="match status" value="1"/>
</dbReference>
<dbReference type="EMBL" id="JBJJXI010000059">
    <property type="protein sequence ID" value="KAL3398398.1"/>
    <property type="molecule type" value="Genomic_DNA"/>
</dbReference>
<evidence type="ECO:0008006" key="12">
    <source>
        <dbReference type="Google" id="ProtNLM"/>
    </source>
</evidence>
<dbReference type="PROSITE" id="PS50292">
    <property type="entry name" value="PEROXIDASE_3"/>
    <property type="match status" value="1"/>
</dbReference>
<dbReference type="PRINTS" id="PR00457">
    <property type="entry name" value="ANPEROXIDASE"/>
</dbReference>
<keyword evidence="11" id="KW-1185">Reference proteome</keyword>
<dbReference type="InterPro" id="IPR010255">
    <property type="entry name" value="Haem_peroxidase_sf"/>
</dbReference>
<dbReference type="AlphaFoldDB" id="A0ABD2X087"/>
<keyword evidence="7 8" id="KW-0408">Iron</keyword>
<keyword evidence="2" id="KW-0964">Secreted</keyword>
<evidence type="ECO:0000256" key="7">
    <source>
        <dbReference type="ARBA" id="ARBA00023004"/>
    </source>
</evidence>
<feature type="binding site" description="axial binding residue" evidence="8">
    <location>
        <position position="253"/>
    </location>
    <ligand>
        <name>heme b</name>
        <dbReference type="ChEBI" id="CHEBI:60344"/>
    </ligand>
    <ligandPart>
        <name>Fe</name>
        <dbReference type="ChEBI" id="CHEBI:18248"/>
    </ligandPart>
</feature>
<evidence type="ECO:0000256" key="9">
    <source>
        <dbReference type="SAM" id="Phobius"/>
    </source>
</evidence>
<keyword evidence="5" id="KW-0732">Signal</keyword>
<comment type="subcellular location">
    <subcellularLocation>
        <location evidence="1">Secreted</location>
    </subcellularLocation>
</comment>
<reference evidence="10 11" key="1">
    <citation type="journal article" date="2024" name="bioRxiv">
        <title>A reference genome for Trichogramma kaykai: A tiny desert-dwelling parasitoid wasp with competing sex-ratio distorters.</title>
        <authorList>
            <person name="Culotta J."/>
            <person name="Lindsey A.R."/>
        </authorList>
    </citation>
    <scope>NUCLEOTIDE SEQUENCE [LARGE SCALE GENOMIC DNA]</scope>
    <source>
        <strain evidence="10 11">KSX58</strain>
    </source>
</reference>
<keyword evidence="9" id="KW-0472">Membrane</keyword>
<dbReference type="GO" id="GO:0005576">
    <property type="term" value="C:extracellular region"/>
    <property type="evidence" value="ECO:0007669"/>
    <property type="project" value="UniProtKB-SubCell"/>
</dbReference>
<keyword evidence="8" id="KW-0479">Metal-binding</keyword>
<accession>A0ABD2X087</accession>
<dbReference type="SUPFAM" id="SSF48113">
    <property type="entry name" value="Heme-dependent peroxidases"/>
    <property type="match status" value="1"/>
</dbReference>
<keyword evidence="9" id="KW-1133">Transmembrane helix</keyword>
<feature type="transmembrane region" description="Helical" evidence="9">
    <location>
        <begin position="884"/>
        <end position="904"/>
    </location>
</feature>
<keyword evidence="4 8" id="KW-0349">Heme</keyword>
<dbReference type="FunFam" id="1.10.640.10:FF:000003">
    <property type="entry name" value="chorion peroxidase"/>
    <property type="match status" value="1"/>
</dbReference>
<comment type="caution">
    <text evidence="10">The sequence shown here is derived from an EMBL/GenBank/DDBJ whole genome shotgun (WGS) entry which is preliminary data.</text>
</comment>
<evidence type="ECO:0000313" key="10">
    <source>
        <dbReference type="EMBL" id="KAL3398398.1"/>
    </source>
</evidence>
<dbReference type="CDD" id="cd09823">
    <property type="entry name" value="peroxinectin_like"/>
    <property type="match status" value="1"/>
</dbReference>
<dbReference type="Proteomes" id="UP001627154">
    <property type="component" value="Unassembled WGS sequence"/>
</dbReference>
<evidence type="ECO:0000256" key="4">
    <source>
        <dbReference type="ARBA" id="ARBA00022617"/>
    </source>
</evidence>
<name>A0ABD2X087_9HYME</name>
<organism evidence="10 11">
    <name type="scientific">Trichogramma kaykai</name>
    <dbReference type="NCBI Taxonomy" id="54128"/>
    <lineage>
        <taxon>Eukaryota</taxon>
        <taxon>Metazoa</taxon>
        <taxon>Ecdysozoa</taxon>
        <taxon>Arthropoda</taxon>
        <taxon>Hexapoda</taxon>
        <taxon>Insecta</taxon>
        <taxon>Pterygota</taxon>
        <taxon>Neoptera</taxon>
        <taxon>Endopterygota</taxon>
        <taxon>Hymenoptera</taxon>
        <taxon>Apocrita</taxon>
        <taxon>Proctotrupomorpha</taxon>
        <taxon>Chalcidoidea</taxon>
        <taxon>Trichogrammatidae</taxon>
        <taxon>Trichogramma</taxon>
    </lineage>
</organism>
<evidence type="ECO:0000256" key="8">
    <source>
        <dbReference type="PIRSR" id="PIRSR619791-2"/>
    </source>
</evidence>
<evidence type="ECO:0000256" key="5">
    <source>
        <dbReference type="ARBA" id="ARBA00022729"/>
    </source>
</evidence>
<keyword evidence="6" id="KW-0560">Oxidoreductase</keyword>
<evidence type="ECO:0000256" key="1">
    <source>
        <dbReference type="ARBA" id="ARBA00004613"/>
    </source>
</evidence>
<sequence length="906" mass="102684">MLAVFGQFLDHDMTATAISRGTNGSSIACCEPHVNHPECFPVIIEPDLTQGIAESSCMEFVRSAPAAQCKIGPRQQLNQVTSFIDGSQIYGADLKTARGLREFSKGYLRMQISPDNRTLLPVSDNPNDGCNKDEEILHGRYCFASGDPRANENLHLTTMHLIWARQHNKISNHLSTINPLWSDEKLYQESRRIVGAQLQHITYNEFLPIIIGENEMKKKDLKPLTAGFRLNRYKNVDPTIANSFASAAFRFAHTLLPGLMKMTDDEEGTDSYIHLHKMLFNPYSLYTEAGLKSSIKSAISNFIQKTSTHVTSQLTTHLFEDQSTNTTKPSSCGLDLVSLNIQRGRDHGLPSYTKWREYCNLSVPASFNDLKSILDLESSNAISSLYESVEDIDLYTGALAEIPPGDSLLGPTFTCLISDQFKKLLFGDRFWYEFQNQSGSFTEEQLEQIRKTSLAGVICDNADTITEVQKDVMRSVSVTNPIISCQNLSQPSYLAWKMPPLQLKSLYNDVIIGDWLNFKNDINSTLNNIVTNIASKKPPPGSFISDWIVFKQNVNKSFTDFKNQFSDLHKSILNLTFTPNLEMKSQPLKLIKTNDSLDEIFSKIDQIINIKKIDLSNLPSNWTLYHEKINDSIANIKTFFEKIHTVVPPAQLKTLTLVENVYGGKINNKSSNVLKKFIVSKDNNISSIVDEWFTMKAEIKKNVDEIKKSIFKMKMLELTLCQFFNEGVFERPETFECNAFMDNIFKRIFNEINTISPIDENSESNLNFVKESLSNLKDTLLHFNSEKYQSKLFLQLGFDWMEVGDKINSTIENSLNSIPLCQAMKEVNFLYYKKCIKDNFLGIHASVKNVISDWLIDFKNSIEVSKIPALEKLSSNSASASRSLVFNVLLFVTFHIITFVLTCMNK</sequence>
<evidence type="ECO:0000256" key="2">
    <source>
        <dbReference type="ARBA" id="ARBA00022525"/>
    </source>
</evidence>
<dbReference type="InterPro" id="IPR037120">
    <property type="entry name" value="Haem_peroxidase_sf_animal"/>
</dbReference>
<evidence type="ECO:0000256" key="3">
    <source>
        <dbReference type="ARBA" id="ARBA00022559"/>
    </source>
</evidence>
<dbReference type="Gene3D" id="1.10.640.10">
    <property type="entry name" value="Haem peroxidase domain superfamily, animal type"/>
    <property type="match status" value="1"/>
</dbReference>
<keyword evidence="9" id="KW-0812">Transmembrane</keyword>
<dbReference type="InterPro" id="IPR019791">
    <property type="entry name" value="Haem_peroxidase_animal"/>
</dbReference>
<dbReference type="Pfam" id="PF03098">
    <property type="entry name" value="An_peroxidase"/>
    <property type="match status" value="1"/>
</dbReference>
<dbReference type="PANTHER" id="PTHR11475">
    <property type="entry name" value="OXIDASE/PEROXIDASE"/>
    <property type="match status" value="1"/>
</dbReference>
<keyword evidence="3" id="KW-0575">Peroxidase</keyword>
<evidence type="ECO:0000256" key="6">
    <source>
        <dbReference type="ARBA" id="ARBA00023002"/>
    </source>
</evidence>
<gene>
    <name evidence="10" type="ORF">TKK_007563</name>
</gene>
<protein>
    <recommendedName>
        <fullName evidence="12">Chorion peroxidase</fullName>
    </recommendedName>
</protein>
<evidence type="ECO:0000313" key="11">
    <source>
        <dbReference type="Proteomes" id="UP001627154"/>
    </source>
</evidence>